<accession>A0A0N0DXF2</accession>
<dbReference type="OMA" id="ICICPEC"/>
<name>A0A0N0DXF2_LEPPY</name>
<organism evidence="1 2">
    <name type="scientific">Leptomonas pyrrhocoris</name>
    <name type="common">Firebug parasite</name>
    <dbReference type="NCBI Taxonomy" id="157538"/>
    <lineage>
        <taxon>Eukaryota</taxon>
        <taxon>Discoba</taxon>
        <taxon>Euglenozoa</taxon>
        <taxon>Kinetoplastea</taxon>
        <taxon>Metakinetoplastina</taxon>
        <taxon>Trypanosomatida</taxon>
        <taxon>Trypanosomatidae</taxon>
        <taxon>Leishmaniinae</taxon>
        <taxon>Leptomonas</taxon>
    </lineage>
</organism>
<gene>
    <name evidence="1" type="ORF">ABB37_02667</name>
</gene>
<protein>
    <submittedName>
        <fullName evidence="1">Uncharacterized protein</fullName>
    </submittedName>
</protein>
<evidence type="ECO:0000313" key="1">
    <source>
        <dbReference type="EMBL" id="KPA82915.1"/>
    </source>
</evidence>
<dbReference type="VEuPathDB" id="TriTrypDB:LpyrH10_04_2170"/>
<comment type="caution">
    <text evidence="1">The sequence shown here is derived from an EMBL/GenBank/DDBJ whole genome shotgun (WGS) entry which is preliminary data.</text>
</comment>
<dbReference type="OrthoDB" id="10440981at2759"/>
<dbReference type="AlphaFoldDB" id="A0A0N0DXF2"/>
<keyword evidence="2" id="KW-1185">Reference proteome</keyword>
<proteinExistence type="predicted"/>
<evidence type="ECO:0000313" key="2">
    <source>
        <dbReference type="Proteomes" id="UP000037923"/>
    </source>
</evidence>
<reference evidence="1 2" key="1">
    <citation type="submission" date="2015-07" db="EMBL/GenBank/DDBJ databases">
        <title>High-quality genome of monoxenous trypanosomatid Leptomonas pyrrhocoris.</title>
        <authorList>
            <person name="Flegontov P."/>
            <person name="Butenko A."/>
            <person name="Firsov S."/>
            <person name="Vlcek C."/>
            <person name="Logacheva M.D."/>
            <person name="Field M."/>
            <person name="Filatov D."/>
            <person name="Flegontova O."/>
            <person name="Gerasimov E."/>
            <person name="Jackson A.P."/>
            <person name="Kelly S."/>
            <person name="Opperdoes F."/>
            <person name="O'Reilly A."/>
            <person name="Votypka J."/>
            <person name="Yurchenko V."/>
            <person name="Lukes J."/>
        </authorList>
    </citation>
    <scope>NUCLEOTIDE SEQUENCE [LARGE SCALE GENOMIC DNA]</scope>
    <source>
        <strain evidence="1">H10</strain>
    </source>
</reference>
<dbReference type="GeneID" id="26902958"/>
<sequence>MASSSANVATVMVLSVALLFLCLHAAADSSRRPDTVLSDALFLYKATGSATAPLQEGEVNQHVGRTAAIFFSVFGGVWLILSLFLAYFFIYICPERHTK</sequence>
<dbReference type="EMBL" id="LGTL01000004">
    <property type="protein sequence ID" value="KPA82915.1"/>
    <property type="molecule type" value="Genomic_DNA"/>
</dbReference>
<dbReference type="RefSeq" id="XP_015661354.1">
    <property type="nucleotide sequence ID" value="XM_015799752.1"/>
</dbReference>
<dbReference type="Proteomes" id="UP000037923">
    <property type="component" value="Unassembled WGS sequence"/>
</dbReference>